<protein>
    <submittedName>
        <fullName evidence="5">Type IV pilus twitching motility protein PilT</fullName>
    </submittedName>
</protein>
<keyword evidence="3" id="KW-0472">Membrane</keyword>
<dbReference type="EMBL" id="JBBMFR010000006">
    <property type="protein sequence ID" value="MEQ2397379.1"/>
    <property type="molecule type" value="Genomic_DNA"/>
</dbReference>
<feature type="transmembrane region" description="Helical" evidence="3">
    <location>
        <begin position="705"/>
        <end position="734"/>
    </location>
</feature>
<evidence type="ECO:0000256" key="2">
    <source>
        <dbReference type="SAM" id="MobiDB-lite"/>
    </source>
</evidence>
<evidence type="ECO:0000256" key="1">
    <source>
        <dbReference type="ARBA" id="ARBA00006611"/>
    </source>
</evidence>
<dbReference type="Gene3D" id="3.30.450.90">
    <property type="match status" value="1"/>
</dbReference>
<dbReference type="PANTHER" id="PTHR30486">
    <property type="entry name" value="TWITCHING MOTILITY PROTEIN PILT"/>
    <property type="match status" value="1"/>
</dbReference>
<dbReference type="InterPro" id="IPR050921">
    <property type="entry name" value="T4SS_GSP_E_ATPase"/>
</dbReference>
<proteinExistence type="inferred from homology"/>
<evidence type="ECO:0000256" key="3">
    <source>
        <dbReference type="SAM" id="Phobius"/>
    </source>
</evidence>
<dbReference type="Proteomes" id="UP001462554">
    <property type="component" value="Unassembled WGS sequence"/>
</dbReference>
<keyword evidence="3" id="KW-1133">Transmembrane helix</keyword>
<gene>
    <name evidence="5" type="ORF">WMO36_05810</name>
</gene>
<dbReference type="Gene3D" id="3.40.50.300">
    <property type="entry name" value="P-loop containing nucleotide triphosphate hydrolases"/>
    <property type="match status" value="1"/>
</dbReference>
<dbReference type="SMART" id="SM00382">
    <property type="entry name" value="AAA"/>
    <property type="match status" value="1"/>
</dbReference>
<dbReference type="InterPro" id="IPR001482">
    <property type="entry name" value="T2SS/T4SS_dom"/>
</dbReference>
<keyword evidence="6" id="KW-1185">Reference proteome</keyword>
<comment type="caution">
    <text evidence="5">The sequence shown here is derived from an EMBL/GenBank/DDBJ whole genome shotgun (WGS) entry which is preliminary data.</text>
</comment>
<feature type="transmembrane region" description="Helical" evidence="3">
    <location>
        <begin position="674"/>
        <end position="693"/>
    </location>
</feature>
<sequence length="982" mass="109549">MTDIEQQPELKTEMNTATDPDAQPTWDANTDLSGLKGVTIPSTAPSFNEDPRRGRHWSPDNAIQADDDSLRNIFASLDAMPALRHGSGTVPDPMPKAAVEQQQAAEPQQSAQRQSMQQSAAPQAVASQSVAEPQPAPTRPAETPLIAEQQELSYDTAFPETPENEAVDQQNLQFDDDVTEVTPAFEYHGPIQQIDGDPPSFIPGGTPFAQQPDDYAAYEEHTQTMQPSAINHIAQSAPAARPQPNMSNRLIVDFIVPETNDSDEDAVPGQRRIKAQQVKETLHAEHPDADPEFVAAICQLVELNASDLHLVVNDPPMLRVDGKLRPAKGLSVWNKDRTYEAIKVMTNELEMERFKDDLELDISFSIGDLLRFRANVYRDRLGVCAALRTIPTEIKTAQELGLDPHIADLALLPRGLVLVCGPTGSGKSTTLAAIVDRANAERADHIITIEDPIEFVHQHKRCVMSQREVGTDTKSFAEALKRALREDPDIIEVGELRDLETISTALTAVETGHLVFATLHTQDAGSTVDRLIDVYPENQQQQIRVQVASTLRAVVVQTLIPRASGHGRAPATEVMINTPAVAALIRGGKAHQIRTVLQSSEKEGMHTLDQDLARLVNKGVITFEDALAKVQVLEEFEKLCGAFNTWLVMPSETLFTSTLSDGNMQFIALTPSELFMPCVMSCLMWCFLIQICLRRKTASLLLTTYLGISVAFTAHLSMHHAGIILGFFIAILAIDCDIEKNNSNDWPQWIRNLNNRVMTLLGPKKTERYLRFFKILGLIFMLVSVYWTASASICDIRYDYSSSRAVASFIKTNHLEQYRWMAGWTRVSKNDTASNPEINKIIDKGGYCGGTDCIDYTSWYGSTLIDSAPYFDHTLLANAYKGRSYSSWEWCVDPYAGKKDIETWKSWGEPEFYDTLYQPFFFSDLGYDRNHYTKIKIAETKTPWKSTWSEGACEIYVRNDIYENVLHSPDPGIDWPDGATRR</sequence>
<accession>A0ABV1CBM6</accession>
<keyword evidence="3" id="KW-0812">Transmembrane</keyword>
<dbReference type="RefSeq" id="WP_349077130.1">
    <property type="nucleotide sequence ID" value="NZ_JBBMFR010000006.1"/>
</dbReference>
<organism evidence="5 6">
    <name type="scientific">Bifidobacterium hominis</name>
    <dbReference type="NCBI Taxonomy" id="3133177"/>
    <lineage>
        <taxon>Bacteria</taxon>
        <taxon>Bacillati</taxon>
        <taxon>Actinomycetota</taxon>
        <taxon>Actinomycetes</taxon>
        <taxon>Bifidobacteriales</taxon>
        <taxon>Bifidobacteriaceae</taxon>
        <taxon>Bifidobacterium</taxon>
    </lineage>
</organism>
<dbReference type="InterPro" id="IPR027417">
    <property type="entry name" value="P-loop_NTPase"/>
</dbReference>
<dbReference type="NCBIfam" id="TIGR01420">
    <property type="entry name" value="pilT_fam"/>
    <property type="match status" value="1"/>
</dbReference>
<dbReference type="CDD" id="cd01131">
    <property type="entry name" value="PilT"/>
    <property type="match status" value="1"/>
</dbReference>
<dbReference type="InterPro" id="IPR003593">
    <property type="entry name" value="AAA+_ATPase"/>
</dbReference>
<feature type="region of interest" description="Disordered" evidence="2">
    <location>
        <begin position="83"/>
        <end position="143"/>
    </location>
</feature>
<feature type="compositionally biased region" description="Low complexity" evidence="2">
    <location>
        <begin position="97"/>
        <end position="131"/>
    </location>
</feature>
<evidence type="ECO:0000313" key="5">
    <source>
        <dbReference type="EMBL" id="MEQ2397379.1"/>
    </source>
</evidence>
<feature type="region of interest" description="Disordered" evidence="2">
    <location>
        <begin position="1"/>
        <end position="65"/>
    </location>
</feature>
<dbReference type="SUPFAM" id="SSF52540">
    <property type="entry name" value="P-loop containing nucleoside triphosphate hydrolases"/>
    <property type="match status" value="1"/>
</dbReference>
<reference evidence="5 6" key="1">
    <citation type="submission" date="2024-03" db="EMBL/GenBank/DDBJ databases">
        <title>Human intestinal bacterial collection.</title>
        <authorList>
            <person name="Pauvert C."/>
            <person name="Hitch T.C.A."/>
            <person name="Clavel T."/>
        </authorList>
    </citation>
    <scope>NUCLEOTIDE SEQUENCE [LARGE SCALE GENOMIC DNA]</scope>
    <source>
        <strain evidence="5 6">CLA-AA-H311</strain>
    </source>
</reference>
<dbReference type="InterPro" id="IPR006321">
    <property type="entry name" value="PilT/PilU"/>
</dbReference>
<dbReference type="Pfam" id="PF00437">
    <property type="entry name" value="T2SSE"/>
    <property type="match status" value="1"/>
</dbReference>
<evidence type="ECO:0000259" key="4">
    <source>
        <dbReference type="SMART" id="SM00382"/>
    </source>
</evidence>
<comment type="similarity">
    <text evidence="1">Belongs to the GSP E family.</text>
</comment>
<feature type="domain" description="AAA+ ATPase" evidence="4">
    <location>
        <begin position="413"/>
        <end position="538"/>
    </location>
</feature>
<name>A0ABV1CBM6_9BIFI</name>
<feature type="transmembrane region" description="Helical" evidence="3">
    <location>
        <begin position="769"/>
        <end position="789"/>
    </location>
</feature>
<evidence type="ECO:0000313" key="6">
    <source>
        <dbReference type="Proteomes" id="UP001462554"/>
    </source>
</evidence>